<keyword evidence="2" id="KW-1185">Reference proteome</keyword>
<comment type="caution">
    <text evidence="1">The sequence shown here is derived from an EMBL/GenBank/DDBJ whole genome shotgun (WGS) entry which is preliminary data.</text>
</comment>
<evidence type="ECO:0000313" key="2">
    <source>
        <dbReference type="Proteomes" id="UP000092993"/>
    </source>
</evidence>
<accession>A0A1C7LR55</accession>
<evidence type="ECO:0000313" key="1">
    <source>
        <dbReference type="EMBL" id="OBZ67162.1"/>
    </source>
</evidence>
<dbReference type="Proteomes" id="UP000092993">
    <property type="component" value="Unassembled WGS sequence"/>
</dbReference>
<proteinExistence type="predicted"/>
<protein>
    <submittedName>
        <fullName evidence="1">Uncharacterized protein</fullName>
    </submittedName>
</protein>
<sequence>MRANAEVVVFIPPEGAQYTFGYNNKPGSEGDWSTHDTHLYCFRVDVVLAISCPPHVVNFSELSQAVPDQMHDGQSDLEVFDASIASSNLEYKSTNPVLKHN</sequence>
<reference evidence="1 2" key="1">
    <citation type="submission" date="2016-03" db="EMBL/GenBank/DDBJ databases">
        <title>Whole genome sequencing of Grifola frondosa 9006-11.</title>
        <authorList>
            <person name="Min B."/>
            <person name="Park H."/>
            <person name="Kim J.-G."/>
            <person name="Cho H."/>
            <person name="Oh Y.-L."/>
            <person name="Kong W.-S."/>
            <person name="Choi I.-G."/>
        </authorList>
    </citation>
    <scope>NUCLEOTIDE SEQUENCE [LARGE SCALE GENOMIC DNA]</scope>
    <source>
        <strain evidence="1 2">9006-11</strain>
    </source>
</reference>
<dbReference type="AlphaFoldDB" id="A0A1C7LR55"/>
<name>A0A1C7LR55_GRIFR</name>
<gene>
    <name evidence="1" type="ORF">A0H81_12810</name>
</gene>
<organism evidence="1 2">
    <name type="scientific">Grifola frondosa</name>
    <name type="common">Maitake</name>
    <name type="synonym">Polyporus frondosus</name>
    <dbReference type="NCBI Taxonomy" id="5627"/>
    <lineage>
        <taxon>Eukaryota</taxon>
        <taxon>Fungi</taxon>
        <taxon>Dikarya</taxon>
        <taxon>Basidiomycota</taxon>
        <taxon>Agaricomycotina</taxon>
        <taxon>Agaricomycetes</taxon>
        <taxon>Polyporales</taxon>
        <taxon>Grifolaceae</taxon>
        <taxon>Grifola</taxon>
    </lineage>
</organism>
<dbReference type="EMBL" id="LUGG01000025">
    <property type="protein sequence ID" value="OBZ67162.1"/>
    <property type="molecule type" value="Genomic_DNA"/>
</dbReference>